<comment type="subcellular location">
    <subcellularLocation>
        <location evidence="7">Cytoplasm</location>
    </subcellularLocation>
</comment>
<comment type="subunit">
    <text evidence="7">Homodimer.</text>
</comment>
<feature type="binding site" evidence="7">
    <location>
        <position position="366"/>
    </location>
    <ligand>
        <name>substrate</name>
    </ligand>
</feature>
<evidence type="ECO:0000256" key="5">
    <source>
        <dbReference type="ARBA" id="ARBA00023239"/>
    </source>
</evidence>
<dbReference type="PROSITE" id="PS00906">
    <property type="entry name" value="UROD_1"/>
    <property type="match status" value="1"/>
</dbReference>
<dbReference type="SUPFAM" id="SSF51726">
    <property type="entry name" value="UROD/MetE-like"/>
    <property type="match status" value="1"/>
</dbReference>
<comment type="function">
    <text evidence="7">Catalyzes the decarboxylation of four acetate groups of uroporphyrinogen-III to yield coproporphyrinogen-III.</text>
</comment>
<reference evidence="13 14" key="1">
    <citation type="submission" date="2018-09" db="EMBL/GenBank/DDBJ databases">
        <title>Optimization and identification of Corynebacterium falsenii FN1-14 from fish paste.</title>
        <authorList>
            <person name="Daroonpunt R."/>
            <person name="Tanasupawat S."/>
        </authorList>
    </citation>
    <scope>NUCLEOTIDE SEQUENCE [LARGE SCALE GENOMIC DNA]</scope>
    <source>
        <strain evidence="13 14">FN1-14</strain>
    </source>
</reference>
<evidence type="ECO:0000313" key="14">
    <source>
        <dbReference type="Proteomes" id="UP000285278"/>
    </source>
</evidence>
<evidence type="ECO:0000259" key="12">
    <source>
        <dbReference type="PROSITE" id="PS00907"/>
    </source>
</evidence>
<dbReference type="STRING" id="1451189.CFAL_06025"/>
<dbReference type="InterPro" id="IPR000257">
    <property type="entry name" value="Uroporphyrinogen_deCOase"/>
</dbReference>
<comment type="caution">
    <text evidence="7">Lacks conserved residue(s) required for the propagation of feature annotation.</text>
</comment>
<dbReference type="InterPro" id="IPR006361">
    <property type="entry name" value="Uroporphyrinogen_deCO2ase_HemE"/>
</dbReference>
<evidence type="ECO:0000256" key="10">
    <source>
        <dbReference type="SAM" id="MobiDB-lite"/>
    </source>
</evidence>
<comment type="caution">
    <text evidence="13">The sequence shown here is derived from an EMBL/GenBank/DDBJ whole genome shotgun (WGS) entry which is preliminary data.</text>
</comment>
<dbReference type="PANTHER" id="PTHR21091">
    <property type="entry name" value="METHYLTETRAHYDROFOLATE:HOMOCYSTEINE METHYLTRANSFERASE RELATED"/>
    <property type="match status" value="1"/>
</dbReference>
<dbReference type="CDD" id="cd00717">
    <property type="entry name" value="URO-D"/>
    <property type="match status" value="1"/>
</dbReference>
<feature type="binding site" evidence="7">
    <location>
        <begin position="52"/>
        <end position="56"/>
    </location>
    <ligand>
        <name>substrate</name>
    </ligand>
</feature>
<dbReference type="Proteomes" id="UP000285278">
    <property type="component" value="Unassembled WGS sequence"/>
</dbReference>
<evidence type="ECO:0000256" key="7">
    <source>
        <dbReference type="HAMAP-Rule" id="MF_00218"/>
    </source>
</evidence>
<keyword evidence="14" id="KW-1185">Reference proteome</keyword>
<evidence type="ECO:0000256" key="6">
    <source>
        <dbReference type="ARBA" id="ARBA00023244"/>
    </source>
</evidence>
<proteinExistence type="inferred from homology"/>
<keyword evidence="4 7" id="KW-0210">Decarboxylase</keyword>
<dbReference type="EMBL" id="QXJK01000003">
    <property type="protein sequence ID" value="RIX35736.1"/>
    <property type="molecule type" value="Genomic_DNA"/>
</dbReference>
<feature type="region of interest" description="Disordered" evidence="10">
    <location>
        <begin position="1"/>
        <end position="24"/>
    </location>
</feature>
<organism evidence="13 14">
    <name type="scientific">Corynebacterium falsenii</name>
    <dbReference type="NCBI Taxonomy" id="108486"/>
    <lineage>
        <taxon>Bacteria</taxon>
        <taxon>Bacillati</taxon>
        <taxon>Actinomycetota</taxon>
        <taxon>Actinomycetes</taxon>
        <taxon>Mycobacteriales</taxon>
        <taxon>Corynebacteriaceae</taxon>
        <taxon>Corynebacterium</taxon>
    </lineage>
</organism>
<keyword evidence="6 7" id="KW-0627">Porphyrin biosynthesis</keyword>
<evidence type="ECO:0000256" key="9">
    <source>
        <dbReference type="RuleBase" id="RU004169"/>
    </source>
</evidence>
<protein>
    <recommendedName>
        <fullName evidence="3 7">Uroporphyrinogen decarboxylase</fullName>
        <shortName evidence="7">UPD</shortName>
        <shortName evidence="7">URO-D</shortName>
        <ecNumber evidence="3 7">4.1.1.37</ecNumber>
    </recommendedName>
</protein>
<dbReference type="InterPro" id="IPR038071">
    <property type="entry name" value="UROD/MetE-like_sf"/>
</dbReference>
<evidence type="ECO:0000256" key="3">
    <source>
        <dbReference type="ARBA" id="ARBA00012288"/>
    </source>
</evidence>
<dbReference type="AlphaFoldDB" id="A0A418Q8D3"/>
<dbReference type="GO" id="GO:0006782">
    <property type="term" value="P:protoporphyrinogen IX biosynthetic process"/>
    <property type="evidence" value="ECO:0007669"/>
    <property type="project" value="UniProtKB-UniRule"/>
</dbReference>
<evidence type="ECO:0000256" key="8">
    <source>
        <dbReference type="RuleBase" id="RU000554"/>
    </source>
</evidence>
<dbReference type="Pfam" id="PF01208">
    <property type="entry name" value="URO-D"/>
    <property type="match status" value="1"/>
</dbReference>
<accession>A0A418Q8D3</accession>
<feature type="binding site" evidence="7">
    <location>
        <position position="101"/>
    </location>
    <ligand>
        <name>substrate</name>
    </ligand>
</feature>
<comment type="similarity">
    <text evidence="2 7 9">Belongs to the uroporphyrinogen decarboxylase family.</text>
</comment>
<dbReference type="GO" id="GO:0004853">
    <property type="term" value="F:uroporphyrinogen decarboxylase activity"/>
    <property type="evidence" value="ECO:0007669"/>
    <property type="project" value="UniProtKB-UniRule"/>
</dbReference>
<sequence length="387" mass="42049">MTEGTSNPAENLAPSADAVDTAASRRRAAHDAPLLAAARGDKPAHRPVWMMRQAGRSLPEYREIRKDIGMLDSCFNPELLAEITMQPVRRHNADAAILFSDIVVPLKAAGVDLDIVPGRGPVVEHPIRTLEDIDNLPMVEPDQLTPIAEGIGGVLEQLRSDQVLIGFAGAPFTLASYLVEGGPSKNHEVTKALMYTNPETWHALMRKLTPLIVRFLRVQAEAGIDALQLFDSWAGYLSARDYREFVRPYSQQIFTAMRSYGIPMIHFGVGTGELLGDMAIAGPDVVGVDWRVPMDSAAARVYGALEADAPDGQPDTRMRAYQGNLDPAVLFAGPDVIASQVKRIAAEADRAIARGHSRGHIFNLGHGVLPSTDPDSITRAFEEIHLS</sequence>
<comment type="catalytic activity">
    <reaction evidence="7 8">
        <text>uroporphyrinogen III + 4 H(+) = coproporphyrinogen III + 4 CO2</text>
        <dbReference type="Rhea" id="RHEA:19865"/>
        <dbReference type="ChEBI" id="CHEBI:15378"/>
        <dbReference type="ChEBI" id="CHEBI:16526"/>
        <dbReference type="ChEBI" id="CHEBI:57308"/>
        <dbReference type="ChEBI" id="CHEBI:57309"/>
        <dbReference type="EC" id="4.1.1.37"/>
    </reaction>
</comment>
<dbReference type="NCBIfam" id="TIGR01464">
    <property type="entry name" value="hemE"/>
    <property type="match status" value="1"/>
</dbReference>
<feature type="domain" description="Uroporphyrinogen decarboxylase (URO-D)" evidence="11">
    <location>
        <begin position="47"/>
        <end position="56"/>
    </location>
</feature>
<dbReference type="EC" id="4.1.1.37" evidence="3 7"/>
<dbReference type="OrthoDB" id="9806656at2"/>
<keyword evidence="7" id="KW-0963">Cytoplasm</keyword>
<feature type="domain" description="Uroporphyrinogen decarboxylase (URO-D)" evidence="12">
    <location>
        <begin position="165"/>
        <end position="181"/>
    </location>
</feature>
<evidence type="ECO:0000256" key="4">
    <source>
        <dbReference type="ARBA" id="ARBA00022793"/>
    </source>
</evidence>
<evidence type="ECO:0000256" key="2">
    <source>
        <dbReference type="ARBA" id="ARBA00009935"/>
    </source>
</evidence>
<feature type="binding site" evidence="7">
    <location>
        <position position="177"/>
    </location>
    <ligand>
        <name>substrate</name>
    </ligand>
</feature>
<dbReference type="HAMAP" id="MF_00218">
    <property type="entry name" value="URO_D"/>
    <property type="match status" value="1"/>
</dbReference>
<dbReference type="UniPathway" id="UPA00251">
    <property type="reaction ID" value="UER00321"/>
</dbReference>
<feature type="site" description="Transition state stabilizer" evidence="7">
    <location>
        <position position="101"/>
    </location>
</feature>
<dbReference type="Gene3D" id="3.20.20.210">
    <property type="match status" value="1"/>
</dbReference>
<evidence type="ECO:0000256" key="1">
    <source>
        <dbReference type="ARBA" id="ARBA00004804"/>
    </source>
</evidence>
<dbReference type="GO" id="GO:0005829">
    <property type="term" value="C:cytosol"/>
    <property type="evidence" value="ECO:0007669"/>
    <property type="project" value="TreeGrafter"/>
</dbReference>
<evidence type="ECO:0000259" key="11">
    <source>
        <dbReference type="PROSITE" id="PS00906"/>
    </source>
</evidence>
<dbReference type="PROSITE" id="PS00907">
    <property type="entry name" value="UROD_2"/>
    <property type="match status" value="1"/>
</dbReference>
<dbReference type="PANTHER" id="PTHR21091:SF169">
    <property type="entry name" value="UROPORPHYRINOGEN DECARBOXYLASE"/>
    <property type="match status" value="1"/>
</dbReference>
<name>A0A418Q8D3_9CORY</name>
<keyword evidence="5 7" id="KW-0456">Lyase</keyword>
<evidence type="ECO:0000313" key="13">
    <source>
        <dbReference type="EMBL" id="RIX35736.1"/>
    </source>
</evidence>
<feature type="binding site" evidence="7">
    <location>
        <position position="232"/>
    </location>
    <ligand>
        <name>substrate</name>
    </ligand>
</feature>
<comment type="pathway">
    <text evidence="1 7 8">Porphyrin-containing compound metabolism; protoporphyrin-IX biosynthesis; coproporphyrinogen-III from 5-aminolevulinate: step 4/4.</text>
</comment>
<gene>
    <name evidence="7" type="primary">hemE</name>
    <name evidence="13" type="ORF">D3M95_04375</name>
</gene>
<dbReference type="RefSeq" id="WP_119664509.1">
    <property type="nucleotide sequence ID" value="NZ_CP083647.1"/>
</dbReference>